<keyword evidence="3" id="KW-0479">Metal-binding</keyword>
<protein>
    <submittedName>
        <fullName evidence="5">Isopenicillin N synthase</fullName>
    </submittedName>
</protein>
<evidence type="ECO:0000256" key="1">
    <source>
        <dbReference type="ARBA" id="ARBA00004792"/>
    </source>
</evidence>
<dbReference type="Gene3D" id="2.60.120.330">
    <property type="entry name" value="B-lactam Antibiotic, Isopenicillin N Synthase, Chain"/>
    <property type="match status" value="1"/>
</dbReference>
<dbReference type="InterPro" id="IPR050231">
    <property type="entry name" value="Iron_ascorbate_oxido_reductase"/>
</dbReference>
<evidence type="ECO:0000313" key="6">
    <source>
        <dbReference type="Proteomes" id="UP001139493"/>
    </source>
</evidence>
<name>A0A9X2JXA3_9MICO</name>
<dbReference type="Pfam" id="PF14226">
    <property type="entry name" value="DIOX_N"/>
    <property type="match status" value="1"/>
</dbReference>
<dbReference type="PANTHER" id="PTHR47990">
    <property type="entry name" value="2-OXOGLUTARATE (2OG) AND FE(II)-DEPENDENT OXYGENASE SUPERFAMILY PROTEIN-RELATED"/>
    <property type="match status" value="1"/>
</dbReference>
<dbReference type="InterPro" id="IPR005123">
    <property type="entry name" value="Oxoglu/Fe-dep_dioxygenase_dom"/>
</dbReference>
<proteinExistence type="inferred from homology"/>
<dbReference type="EMBL" id="JAMTCS010000015">
    <property type="protein sequence ID" value="MCP2267031.1"/>
    <property type="molecule type" value="Genomic_DNA"/>
</dbReference>
<comment type="similarity">
    <text evidence="3">Belongs to the iron/ascorbate-dependent oxidoreductase family.</text>
</comment>
<keyword evidence="3" id="KW-0408">Iron</keyword>
<evidence type="ECO:0000313" key="5">
    <source>
        <dbReference type="EMBL" id="MCP2267031.1"/>
    </source>
</evidence>
<dbReference type="SUPFAM" id="SSF51197">
    <property type="entry name" value="Clavaminate synthase-like"/>
    <property type="match status" value="1"/>
</dbReference>
<gene>
    <name evidence="5" type="ORF">APR03_004403</name>
</gene>
<evidence type="ECO:0000256" key="3">
    <source>
        <dbReference type="RuleBase" id="RU003682"/>
    </source>
</evidence>
<dbReference type="Pfam" id="PF03171">
    <property type="entry name" value="2OG-FeII_Oxy"/>
    <property type="match status" value="1"/>
</dbReference>
<dbReference type="InterPro" id="IPR027443">
    <property type="entry name" value="IPNS-like_sf"/>
</dbReference>
<comment type="caution">
    <text evidence="5">The sequence shown here is derived from an EMBL/GenBank/DDBJ whole genome shotgun (WGS) entry which is preliminary data.</text>
</comment>
<comment type="pathway">
    <text evidence="1">Antibiotic biosynthesis.</text>
</comment>
<dbReference type="GO" id="GO:0017000">
    <property type="term" value="P:antibiotic biosynthetic process"/>
    <property type="evidence" value="ECO:0007669"/>
    <property type="project" value="UniProtKB-KW"/>
</dbReference>
<dbReference type="GO" id="GO:0046872">
    <property type="term" value="F:metal ion binding"/>
    <property type="evidence" value="ECO:0007669"/>
    <property type="project" value="UniProtKB-KW"/>
</dbReference>
<dbReference type="PROSITE" id="PS51471">
    <property type="entry name" value="FE2OG_OXY"/>
    <property type="match status" value="1"/>
</dbReference>
<organism evidence="5 6">
    <name type="scientific">Promicromonospora thailandica</name>
    <dbReference type="NCBI Taxonomy" id="765201"/>
    <lineage>
        <taxon>Bacteria</taxon>
        <taxon>Bacillati</taxon>
        <taxon>Actinomycetota</taxon>
        <taxon>Actinomycetes</taxon>
        <taxon>Micrococcales</taxon>
        <taxon>Promicromonosporaceae</taxon>
        <taxon>Promicromonospora</taxon>
    </lineage>
</organism>
<feature type="domain" description="Fe2OG dioxygenase" evidence="4">
    <location>
        <begin position="181"/>
        <end position="283"/>
    </location>
</feature>
<keyword evidence="2" id="KW-0045">Antibiotic biosynthesis</keyword>
<keyword evidence="3" id="KW-0560">Oxidoreductase</keyword>
<dbReference type="Proteomes" id="UP001139493">
    <property type="component" value="Unassembled WGS sequence"/>
</dbReference>
<dbReference type="GO" id="GO:0016491">
    <property type="term" value="F:oxidoreductase activity"/>
    <property type="evidence" value="ECO:0007669"/>
    <property type="project" value="UniProtKB-KW"/>
</dbReference>
<keyword evidence="6" id="KW-1185">Reference proteome</keyword>
<dbReference type="PRINTS" id="PR00682">
    <property type="entry name" value="IPNSYNTHASE"/>
</dbReference>
<sequence>MPSTAMPRTAVPGIPVLDLSLLDGDPADQARFRDELRRATHEVGFFSLVGHGVPRDLIDRAYTTARAFFALPEEQKLAIENVRSPHFRGWTRMGGERTLGRVDQREQIDIGAERPAVPAGPGTPDYWALEGPNLWPAALPGLREVAQEWLTRLDGVATRLLRAWAEALGASADHFDAVFERPSPHLKIARYPGVAAAAPAQGVGAHKDLGVLTLLSVEDGKAGLQVEKDGEWLDVVPPAGAFVVNIGELLEIATDGYLKATLHRVVSPAPGTERISVPYFHGPALDARIPAIELPAELRAQAPGVTRDPANPLHAVFGENWLKSRVRAHPNVVEAQHPHLLQAV</sequence>
<dbReference type="RefSeq" id="WP_253839367.1">
    <property type="nucleotide sequence ID" value="NZ_JAMTCS010000015.1"/>
</dbReference>
<dbReference type="InterPro" id="IPR044861">
    <property type="entry name" value="IPNS-like_FE2OG_OXY"/>
</dbReference>
<dbReference type="AlphaFoldDB" id="A0A9X2JXA3"/>
<dbReference type="InterPro" id="IPR026992">
    <property type="entry name" value="DIOX_N"/>
</dbReference>
<reference evidence="5" key="1">
    <citation type="submission" date="2022-06" db="EMBL/GenBank/DDBJ databases">
        <title>Genomic Encyclopedia of Archaeal and Bacterial Type Strains, Phase II (KMG-II): from individual species to whole genera.</title>
        <authorList>
            <person name="Goeker M."/>
        </authorList>
    </citation>
    <scope>NUCLEOTIDE SEQUENCE</scope>
    <source>
        <strain evidence="5">DSM 26652</strain>
    </source>
</reference>
<evidence type="ECO:0000259" key="4">
    <source>
        <dbReference type="PROSITE" id="PS51471"/>
    </source>
</evidence>
<evidence type="ECO:0000256" key="2">
    <source>
        <dbReference type="ARBA" id="ARBA00023194"/>
    </source>
</evidence>
<accession>A0A9X2JXA3</accession>